<dbReference type="Pfam" id="PF20434">
    <property type="entry name" value="BD-FAE"/>
    <property type="match status" value="1"/>
</dbReference>
<dbReference type="PANTHER" id="PTHR48081">
    <property type="entry name" value="AB HYDROLASE SUPERFAMILY PROTEIN C4A8.06C"/>
    <property type="match status" value="1"/>
</dbReference>
<protein>
    <submittedName>
        <fullName evidence="4">Alpha/beta hydrolase</fullName>
    </submittedName>
</protein>
<dbReference type="InterPro" id="IPR050300">
    <property type="entry name" value="GDXG_lipolytic_enzyme"/>
</dbReference>
<accession>A0ABP7UZZ7</accession>
<evidence type="ECO:0000313" key="5">
    <source>
        <dbReference type="Proteomes" id="UP001500683"/>
    </source>
</evidence>
<feature type="domain" description="BD-FAE-like" evidence="3">
    <location>
        <begin position="143"/>
        <end position="269"/>
    </location>
</feature>
<organism evidence="4 5">
    <name type="scientific">Actinomadura miaoliensis</name>
    <dbReference type="NCBI Taxonomy" id="430685"/>
    <lineage>
        <taxon>Bacteria</taxon>
        <taxon>Bacillati</taxon>
        <taxon>Actinomycetota</taxon>
        <taxon>Actinomycetes</taxon>
        <taxon>Streptosporangiales</taxon>
        <taxon>Thermomonosporaceae</taxon>
        <taxon>Actinomadura</taxon>
    </lineage>
</organism>
<feature type="transmembrane region" description="Helical" evidence="2">
    <location>
        <begin position="6"/>
        <end position="24"/>
    </location>
</feature>
<sequence length="380" mass="40917">MNLPYGYLTTLVLLAICALFALAAPGRPRPLAMLSFRLGVALNELPFVAIAWLLAATVLAFVQGDLASPVPVVAAAVTMAGLGLMAWRGRQALPAVQRAMGPMPVSRRLPYGRILLSPFLRRRRAVERIPDLPYGPAGRRNLLDLYRHRSRPTGAPVLIHLHGGGYTAGRKNSQSLPLLYRLADQGWVCVSANYRLRPQATFHDHLVDAKRVIAWVRRHGPAYGADPDRIVLAGSSAGAHLSAMAAFTPNDPAFQPGFDDVDTSVAAVIGLGGYYGPYYGMGPQTSPIAQVRPDAPPFFIAHGDHDTVAPVEGARLFAERLRELSTQPVVYAELPGGQHAFDLFHSLRFDAVVNAIDAFTARVLSSASPADESAPDREVG</sequence>
<dbReference type="EMBL" id="BAAAZG010000001">
    <property type="protein sequence ID" value="GAA4056571.1"/>
    <property type="molecule type" value="Genomic_DNA"/>
</dbReference>
<evidence type="ECO:0000256" key="2">
    <source>
        <dbReference type="SAM" id="Phobius"/>
    </source>
</evidence>
<dbReference type="GO" id="GO:0016787">
    <property type="term" value="F:hydrolase activity"/>
    <property type="evidence" value="ECO:0007669"/>
    <property type="project" value="UniProtKB-KW"/>
</dbReference>
<keyword evidence="2" id="KW-1133">Transmembrane helix</keyword>
<evidence type="ECO:0000313" key="4">
    <source>
        <dbReference type="EMBL" id="GAA4056571.1"/>
    </source>
</evidence>
<proteinExistence type="predicted"/>
<name>A0ABP7UZZ7_9ACTN</name>
<keyword evidence="1 4" id="KW-0378">Hydrolase</keyword>
<comment type="caution">
    <text evidence="4">The sequence shown here is derived from an EMBL/GenBank/DDBJ whole genome shotgun (WGS) entry which is preliminary data.</text>
</comment>
<gene>
    <name evidence="4" type="ORF">GCM10022214_05290</name>
</gene>
<reference evidence="5" key="1">
    <citation type="journal article" date="2019" name="Int. J. Syst. Evol. Microbiol.">
        <title>The Global Catalogue of Microorganisms (GCM) 10K type strain sequencing project: providing services to taxonomists for standard genome sequencing and annotation.</title>
        <authorList>
            <consortium name="The Broad Institute Genomics Platform"/>
            <consortium name="The Broad Institute Genome Sequencing Center for Infectious Disease"/>
            <person name="Wu L."/>
            <person name="Ma J."/>
        </authorList>
    </citation>
    <scope>NUCLEOTIDE SEQUENCE [LARGE SCALE GENOMIC DNA]</scope>
    <source>
        <strain evidence="5">JCM 16702</strain>
    </source>
</reference>
<dbReference type="SUPFAM" id="SSF53474">
    <property type="entry name" value="alpha/beta-Hydrolases"/>
    <property type="match status" value="1"/>
</dbReference>
<keyword evidence="2" id="KW-0472">Membrane</keyword>
<feature type="transmembrane region" description="Helical" evidence="2">
    <location>
        <begin position="68"/>
        <end position="87"/>
    </location>
</feature>
<keyword evidence="5" id="KW-1185">Reference proteome</keyword>
<evidence type="ECO:0000256" key="1">
    <source>
        <dbReference type="ARBA" id="ARBA00022801"/>
    </source>
</evidence>
<dbReference type="PANTHER" id="PTHR48081:SF33">
    <property type="entry name" value="KYNURENINE FORMAMIDASE"/>
    <property type="match status" value="1"/>
</dbReference>
<dbReference type="Proteomes" id="UP001500683">
    <property type="component" value="Unassembled WGS sequence"/>
</dbReference>
<dbReference type="RefSeq" id="WP_344939953.1">
    <property type="nucleotide sequence ID" value="NZ_BAAAZG010000001.1"/>
</dbReference>
<keyword evidence="2" id="KW-0812">Transmembrane</keyword>
<evidence type="ECO:0000259" key="3">
    <source>
        <dbReference type="Pfam" id="PF20434"/>
    </source>
</evidence>
<dbReference type="Gene3D" id="3.40.50.1820">
    <property type="entry name" value="alpha/beta hydrolase"/>
    <property type="match status" value="1"/>
</dbReference>
<feature type="transmembrane region" description="Helical" evidence="2">
    <location>
        <begin position="45"/>
        <end position="62"/>
    </location>
</feature>
<dbReference type="InterPro" id="IPR049492">
    <property type="entry name" value="BD-FAE-like_dom"/>
</dbReference>
<dbReference type="InterPro" id="IPR029058">
    <property type="entry name" value="AB_hydrolase_fold"/>
</dbReference>